<evidence type="ECO:0000256" key="4">
    <source>
        <dbReference type="ARBA" id="ARBA00022729"/>
    </source>
</evidence>
<organism evidence="7 8">
    <name type="scientific">Rhizophlyctis rosea</name>
    <dbReference type="NCBI Taxonomy" id="64517"/>
    <lineage>
        <taxon>Eukaryota</taxon>
        <taxon>Fungi</taxon>
        <taxon>Fungi incertae sedis</taxon>
        <taxon>Chytridiomycota</taxon>
        <taxon>Chytridiomycota incertae sedis</taxon>
        <taxon>Chytridiomycetes</taxon>
        <taxon>Rhizophlyctidales</taxon>
        <taxon>Rhizophlyctidaceae</taxon>
        <taxon>Rhizophlyctis</taxon>
    </lineage>
</organism>
<name>A0AAD5SEZ5_9FUNG</name>
<sequence length="217" mass="24374">MTDKQPYTPLPTTQAPTLDQLSRSHAGRLRHRTVVFIAVAVLLLVCFQWHKQSREFVPGVWEDEKGDGVMRGKKVGVELFVMSKCPDAVKCEEVFGNVLAKVSSITNITTTYIGQENEDAEYGATCKHGDGECLGAIHQLCIRDTYPDPYNWYNYILCVNQQNRLIPDWGQAERCAEVVGLLKSGKKWEKVQECVDGKRGRELLGRSVGRVAEMGVR</sequence>
<keyword evidence="4" id="KW-0732">Signal</keyword>
<reference evidence="7" key="1">
    <citation type="submission" date="2020-05" db="EMBL/GenBank/DDBJ databases">
        <title>Phylogenomic resolution of chytrid fungi.</title>
        <authorList>
            <person name="Stajich J.E."/>
            <person name="Amses K."/>
            <person name="Simmons R."/>
            <person name="Seto K."/>
            <person name="Myers J."/>
            <person name="Bonds A."/>
            <person name="Quandt C.A."/>
            <person name="Barry K."/>
            <person name="Liu P."/>
            <person name="Grigoriev I."/>
            <person name="Longcore J.E."/>
            <person name="James T.Y."/>
        </authorList>
    </citation>
    <scope>NUCLEOTIDE SEQUENCE</scope>
    <source>
        <strain evidence="7">JEL0318</strain>
    </source>
</reference>
<dbReference type="GO" id="GO:0016671">
    <property type="term" value="F:oxidoreductase activity, acting on a sulfur group of donors, disulfide as acceptor"/>
    <property type="evidence" value="ECO:0007669"/>
    <property type="project" value="InterPro"/>
</dbReference>
<evidence type="ECO:0000313" key="7">
    <source>
        <dbReference type="EMBL" id="KAJ3052858.1"/>
    </source>
</evidence>
<keyword evidence="6" id="KW-0812">Transmembrane</keyword>
<evidence type="ECO:0000256" key="6">
    <source>
        <dbReference type="SAM" id="Phobius"/>
    </source>
</evidence>
<protein>
    <submittedName>
        <fullName evidence="7">Uncharacterized protein</fullName>
    </submittedName>
</protein>
<dbReference type="Pfam" id="PF03227">
    <property type="entry name" value="GILT"/>
    <property type="match status" value="1"/>
</dbReference>
<gene>
    <name evidence="7" type="ORF">HK097_005519</name>
</gene>
<comment type="subcellular location">
    <subcellularLocation>
        <location evidence="1">Secreted</location>
    </subcellularLocation>
</comment>
<keyword evidence="3" id="KW-0964">Secreted</keyword>
<dbReference type="AlphaFoldDB" id="A0AAD5SEZ5"/>
<accession>A0AAD5SEZ5</accession>
<keyword evidence="8" id="KW-1185">Reference proteome</keyword>
<comment type="caution">
    <text evidence="7">The sequence shown here is derived from an EMBL/GenBank/DDBJ whole genome shotgun (WGS) entry which is preliminary data.</text>
</comment>
<keyword evidence="5" id="KW-0325">Glycoprotein</keyword>
<proteinExistence type="inferred from homology"/>
<evidence type="ECO:0000256" key="3">
    <source>
        <dbReference type="ARBA" id="ARBA00022525"/>
    </source>
</evidence>
<dbReference type="InterPro" id="IPR004911">
    <property type="entry name" value="Interferon-induced_GILT"/>
</dbReference>
<evidence type="ECO:0000313" key="8">
    <source>
        <dbReference type="Proteomes" id="UP001212841"/>
    </source>
</evidence>
<feature type="transmembrane region" description="Helical" evidence="6">
    <location>
        <begin position="33"/>
        <end position="50"/>
    </location>
</feature>
<evidence type="ECO:0000256" key="2">
    <source>
        <dbReference type="ARBA" id="ARBA00005679"/>
    </source>
</evidence>
<evidence type="ECO:0000256" key="5">
    <source>
        <dbReference type="ARBA" id="ARBA00023180"/>
    </source>
</evidence>
<evidence type="ECO:0000256" key="1">
    <source>
        <dbReference type="ARBA" id="ARBA00004613"/>
    </source>
</evidence>
<dbReference type="PANTHER" id="PTHR13234">
    <property type="entry name" value="GAMMA-INTERFERON INDUCIBLE LYSOSOMAL THIOL REDUCTASE GILT"/>
    <property type="match status" value="1"/>
</dbReference>
<dbReference type="GO" id="GO:0005576">
    <property type="term" value="C:extracellular region"/>
    <property type="evidence" value="ECO:0007669"/>
    <property type="project" value="UniProtKB-SubCell"/>
</dbReference>
<dbReference type="PANTHER" id="PTHR13234:SF8">
    <property type="entry name" value="GAMMA-INTERFERON-INDUCIBLE LYSOSOMAL THIOL REDUCTASE"/>
    <property type="match status" value="1"/>
</dbReference>
<dbReference type="EMBL" id="JADGJD010000259">
    <property type="protein sequence ID" value="KAJ3052858.1"/>
    <property type="molecule type" value="Genomic_DNA"/>
</dbReference>
<dbReference type="Proteomes" id="UP001212841">
    <property type="component" value="Unassembled WGS sequence"/>
</dbReference>
<keyword evidence="6" id="KW-1133">Transmembrane helix</keyword>
<keyword evidence="6" id="KW-0472">Membrane</keyword>
<comment type="similarity">
    <text evidence="2">Belongs to the GILT family.</text>
</comment>